<evidence type="ECO:0000256" key="1">
    <source>
        <dbReference type="ARBA" id="ARBA00004613"/>
    </source>
</evidence>
<keyword evidence="4 11" id="KW-0732">Signal</keyword>
<keyword evidence="15" id="KW-1185">Reference proteome</keyword>
<dbReference type="Pfam" id="PF00094">
    <property type="entry name" value="VWD"/>
    <property type="match status" value="1"/>
</dbReference>
<evidence type="ECO:0000256" key="5">
    <source>
        <dbReference type="ARBA" id="ARBA00022761"/>
    </source>
</evidence>
<protein>
    <recommendedName>
        <fullName evidence="16">Vitellogenin domain-containing protein</fullName>
    </recommendedName>
</protein>
<keyword evidence="5" id="KW-0758">Storage protein</keyword>
<dbReference type="Proteomes" id="UP001154078">
    <property type="component" value="Chromosome 8"/>
</dbReference>
<dbReference type="EMBL" id="OV121139">
    <property type="protein sequence ID" value="CAH0561934.1"/>
    <property type="molecule type" value="Genomic_DNA"/>
</dbReference>
<evidence type="ECO:0000256" key="2">
    <source>
        <dbReference type="ARBA" id="ARBA00022448"/>
    </source>
</evidence>
<dbReference type="InterPro" id="IPR001747">
    <property type="entry name" value="Vitellogenin_N"/>
</dbReference>
<evidence type="ECO:0000259" key="12">
    <source>
        <dbReference type="PROSITE" id="PS51211"/>
    </source>
</evidence>
<evidence type="ECO:0000256" key="8">
    <source>
        <dbReference type="ARBA" id="ARBA00023157"/>
    </source>
</evidence>
<dbReference type="SMART" id="SM01169">
    <property type="entry name" value="DUF1943"/>
    <property type="match status" value="1"/>
</dbReference>
<evidence type="ECO:0000256" key="7">
    <source>
        <dbReference type="ARBA" id="ARBA00023121"/>
    </source>
</evidence>
<evidence type="ECO:0000313" key="14">
    <source>
        <dbReference type="EMBL" id="CAH0561934.1"/>
    </source>
</evidence>
<dbReference type="Pfam" id="PF09172">
    <property type="entry name" value="Vit_open_b-sht"/>
    <property type="match status" value="1"/>
</dbReference>
<dbReference type="Gene3D" id="2.30.230.10">
    <property type="entry name" value="Lipovitellin, beta-sheet shell regions, chain A"/>
    <property type="match status" value="1"/>
</dbReference>
<evidence type="ECO:0000313" key="15">
    <source>
        <dbReference type="Proteomes" id="UP001154078"/>
    </source>
</evidence>
<dbReference type="PROSITE" id="PS51233">
    <property type="entry name" value="VWFD"/>
    <property type="match status" value="1"/>
</dbReference>
<keyword evidence="8" id="KW-1015">Disulfide bond</keyword>
<dbReference type="InterPro" id="IPR001846">
    <property type="entry name" value="VWF_type-D"/>
</dbReference>
<reference evidence="14" key="1">
    <citation type="submission" date="2021-12" db="EMBL/GenBank/DDBJ databases">
        <authorList>
            <person name="King R."/>
        </authorList>
    </citation>
    <scope>NUCLEOTIDE SEQUENCE</scope>
</reference>
<dbReference type="Gene3D" id="2.20.50.20">
    <property type="entry name" value="Lipovitellin. Chain A, domain 3"/>
    <property type="match status" value="1"/>
</dbReference>
<keyword evidence="9" id="KW-0325">Glycoprotein</keyword>
<dbReference type="OrthoDB" id="6484170at2759"/>
<dbReference type="InterPro" id="IPR015817">
    <property type="entry name" value="Vitellinogen_open_b-sht_sub1"/>
</dbReference>
<dbReference type="GO" id="GO:0045735">
    <property type="term" value="F:nutrient reservoir activity"/>
    <property type="evidence" value="ECO:0007669"/>
    <property type="project" value="UniProtKB-KW"/>
</dbReference>
<feature type="domain" description="Vitellogenin" evidence="12">
    <location>
        <begin position="54"/>
        <end position="680"/>
    </location>
</feature>
<evidence type="ECO:0000256" key="6">
    <source>
        <dbReference type="ARBA" id="ARBA00023055"/>
    </source>
</evidence>
<dbReference type="InterPro" id="IPR050733">
    <property type="entry name" value="Vitellogenin/Apolipophorin"/>
</dbReference>
<dbReference type="SMART" id="SM00638">
    <property type="entry name" value="LPD_N"/>
    <property type="match status" value="1"/>
</dbReference>
<feature type="signal peptide" evidence="11">
    <location>
        <begin position="1"/>
        <end position="30"/>
    </location>
</feature>
<accession>A0A9P0BFT4</accession>
<dbReference type="Pfam" id="PF01347">
    <property type="entry name" value="Vitellogenin_N"/>
    <property type="match status" value="1"/>
</dbReference>
<dbReference type="SMART" id="SM00216">
    <property type="entry name" value="VWD"/>
    <property type="match status" value="1"/>
</dbReference>
<comment type="caution">
    <text evidence="10">Lacks conserved residue(s) required for the propagation of feature annotation.</text>
</comment>
<organism evidence="14 15">
    <name type="scientific">Brassicogethes aeneus</name>
    <name type="common">Rape pollen beetle</name>
    <name type="synonym">Meligethes aeneus</name>
    <dbReference type="NCBI Taxonomy" id="1431903"/>
    <lineage>
        <taxon>Eukaryota</taxon>
        <taxon>Metazoa</taxon>
        <taxon>Ecdysozoa</taxon>
        <taxon>Arthropoda</taxon>
        <taxon>Hexapoda</taxon>
        <taxon>Insecta</taxon>
        <taxon>Pterygota</taxon>
        <taxon>Neoptera</taxon>
        <taxon>Endopterygota</taxon>
        <taxon>Coleoptera</taxon>
        <taxon>Polyphaga</taxon>
        <taxon>Cucujiformia</taxon>
        <taxon>Nitidulidae</taxon>
        <taxon>Meligethinae</taxon>
        <taxon>Brassicogethes</taxon>
    </lineage>
</organism>
<dbReference type="InterPro" id="IPR015816">
    <property type="entry name" value="Vitellinogen_b-sht_N"/>
</dbReference>
<comment type="subcellular location">
    <subcellularLocation>
        <location evidence="1">Secreted</location>
    </subcellularLocation>
</comment>
<evidence type="ECO:0000256" key="9">
    <source>
        <dbReference type="ARBA" id="ARBA00023180"/>
    </source>
</evidence>
<dbReference type="Gene3D" id="1.25.10.20">
    <property type="entry name" value="Vitellinogen, superhelical"/>
    <property type="match status" value="1"/>
</dbReference>
<dbReference type="InterPro" id="IPR015255">
    <property type="entry name" value="Vitellinogen_open_b-sht"/>
</dbReference>
<keyword evidence="7" id="KW-0446">Lipid-binding</keyword>
<dbReference type="FunFam" id="2.20.50.20:FF:000007">
    <property type="entry name" value="von Willebrand factor type D domaincontaining protein"/>
    <property type="match status" value="1"/>
</dbReference>
<keyword evidence="6" id="KW-0445">Lipid transport</keyword>
<evidence type="ECO:0008006" key="16">
    <source>
        <dbReference type="Google" id="ProtNLM"/>
    </source>
</evidence>
<dbReference type="PANTHER" id="PTHR23345">
    <property type="entry name" value="VITELLOGENIN-RELATED"/>
    <property type="match status" value="1"/>
</dbReference>
<dbReference type="InterPro" id="IPR011030">
    <property type="entry name" value="Lipovitellin_superhlx_dom"/>
</dbReference>
<keyword evidence="3" id="KW-0964">Secreted</keyword>
<dbReference type="SUPFAM" id="SSF48431">
    <property type="entry name" value="Lipovitellin-phosvitin complex, superhelical domain"/>
    <property type="match status" value="1"/>
</dbReference>
<proteinExistence type="predicted"/>
<dbReference type="SUPFAM" id="SSF56968">
    <property type="entry name" value="Lipovitellin-phosvitin complex, beta-sheet shell regions"/>
    <property type="match status" value="2"/>
</dbReference>
<dbReference type="Gene3D" id="2.20.80.10">
    <property type="entry name" value="Lipovitellin-phosvitin complex, chain A, domain 4"/>
    <property type="match status" value="1"/>
</dbReference>
<dbReference type="PROSITE" id="PS51211">
    <property type="entry name" value="VITELLOGENIN"/>
    <property type="match status" value="1"/>
</dbReference>
<dbReference type="GO" id="GO:0005319">
    <property type="term" value="F:lipid transporter activity"/>
    <property type="evidence" value="ECO:0007669"/>
    <property type="project" value="InterPro"/>
</dbReference>
<dbReference type="GO" id="GO:0008289">
    <property type="term" value="F:lipid binding"/>
    <property type="evidence" value="ECO:0007669"/>
    <property type="project" value="UniProtKB-KW"/>
</dbReference>
<evidence type="ECO:0000256" key="10">
    <source>
        <dbReference type="PROSITE-ProRule" id="PRU00557"/>
    </source>
</evidence>
<dbReference type="GO" id="GO:0005576">
    <property type="term" value="C:extracellular region"/>
    <property type="evidence" value="ECO:0007669"/>
    <property type="project" value="UniProtKB-SubCell"/>
</dbReference>
<evidence type="ECO:0000256" key="3">
    <source>
        <dbReference type="ARBA" id="ARBA00022525"/>
    </source>
</evidence>
<dbReference type="Pfam" id="PF06448">
    <property type="entry name" value="DUF1081"/>
    <property type="match status" value="1"/>
</dbReference>
<evidence type="ECO:0000259" key="13">
    <source>
        <dbReference type="PROSITE" id="PS51233"/>
    </source>
</evidence>
<dbReference type="InterPro" id="IPR015819">
    <property type="entry name" value="Lipid_transp_b-sht_shell"/>
</dbReference>
<sequence length="4159" mass="475592">MVMGPYAMDSVGRNIFLSAIFLVSVHCVSSFENPLKDPGVCGRPQCTGNEKFKYGPGVRQDYMYSVEVRSLFNGTSRNESNLYVEGIVNLAFITPCDGILTLSDVKLSEYIPRDGHESSEHANSEHFSKEITENTLRFSFNDGIISELCPSDDEKGWVLNFKRGILSMLQNSMARFDVDHDGDEEDVRGKCFTKYAVIGAKETSLLIEKTKDLNSCQTSGKLHSAVQSVPYSSQPRLDENNILKSWGRCEMSIDQNIYNSIVCEERHVLRPLSNKEAGATSVITQNLTLINVTPAPEETEQPEITKRTNLHFDHSLTEKVTNAKLKESRDLIKKLCQQDHDDIQFQMSDLFSKFIRTSRVLSFPAIKSLHGHAARICSTGLKIFIDGLPYIGTPASVRLMKEIMLKESLTIPESTKKEWISSIAFTTKPDKNMMEITAGLLLGEKSFSHDLALSISTLTHTYCKLLDDCADDDSVQAIVQYLEDKIRQFYYDPENNDREIQESLIIALKSLSNIGIVTTNFEEELYHIIENKNIHMEVRLEAVYAFRRMPCENNRDYFEDIYMDQDRDVEIRISSYLQLMKCPNYLNIRNVKNTMLNEEVNQVGSFVWTHLNNLLKSAIPSRVEVQSILTEKDLIRKFDTDVRKFSYNREGSLYFDQFRAGGSYENNVIFSPDSYVPRSGMLNLTVNVFGESINFLEINARAEGFEQYLESLFGPKGSSYNITDKLPFRKMRWTRGIDDDKALIGDVEGIPNIKKDFNENPKVSLGFKIFGNELKYNTLSGMKEIKDALGKLNPVQHIKEILSGKEIVYNKALMFLDSSYNVASGAGLPIALNAVGTASVDIKLQGSLTGNYLKNKELDITVNIKPSVSLDISGEMSVNAFYASTGIKLKTNVYTASSVQTHAKIRGSQLVSIKTTLPRQNTELIGVRSELIVKQNDVDVPQSGLFKNRVSESICYWAVVDKAVGLKPCGDYHFTNVTEIDNVPYFLLAGPAGFRWYLNKSDPTAKIYLFEYKKTMEKYVSSYSLIFDTPGSQLKRLLTANLTIDSKKQNVTVVIRSSDGALSARVKFKNTDAEKIVELTLDVNNQKHFNALLALTKDEINNGFIFKPRAYLGVNSERVMELQGQIKQVSKLGTSHYNVDLKFLTKRLTSKLFGYITKKDNSLATDLKWDYKFQNTKEHRVSLRFGFANRSKKNMVVIKGECNLNSTAYPNFNFNSLLALYQTDNHVELNVTLDQNPLTESHPDAAKQTLKFKLSFSYKFIDSKRSLSTEVTVVRPSSNLNLKGSIFYQQMGDHFNCKLSVNSNNKEVAVSLAFSHPRTTLEQIKADLNITVPSYKPMILIFELEEKLPRDYVTNINASWFSGDSVVVRGTYQDKSDTATDHRFKFNIQDPSKTLFDEFDVHLVFYKNISNWMFDFKVNKDKYIVFIEKDESPHQVNTNAKIKYKKQLYTMNAIIYSGEYRRAEIELKIDQLRDIHFLVSLYNQKTYKAIEFDIKWDANRDPTQKLLLTANFSQIAQYNQVSDFVMSYPGRTILGKYEFFLDRGKIDALASISWDDDKSLGFDLLIVSQHQKGFSVNLDLKVITPFESWRIMMIKAKFEHLRNMYLLNGGVTWDHRQKIEVNCFGDRYVTPFSSNYNYTFKLDSTLRNIPSVATKIIHYQNSSTLNSNLHFKYNPEFEIDVDSKWSKVVDNINTNLTGTVFLKTPFRGLNTGVLISKIYFTDQKYVRGIADLNLDNKKKVLINLEGRFRKFTNSKLIVNVTADDEDYQARFIISEEKRHFVAQAVLPNRTLGTELLLQMHSLSDFDIKFTLDTPIQFIRSVLIVARLQPGDADFRLGWNFLVVGFSGVWHYVNVTDFEYTYKIYTPLEGFEENGVVGKLICQEGLDLEVSIKLYIHKLGLKLRGKPKPRPLKELDIKIEEIYGTRLEKNIKGEKETKEPISWAGLVEIDVITYPTIKGKLEIDQHGPFYSLRSKMYFPGGKTVILHDDFEYHDMLKMKNVLEIQTPYEDFKQINSNVIIYVVRNETYLLDANFDYQNKTKIIKTSFLAKYLSETKEVNESRLNATLKIVTPFNALPKLDACAEYESEENFYRARVSGSTLGNYLDFDVTEEIENELTEIIGNLKVKTKSYYIPPVYVNVKKHFTEIDNGIAVRISCPERLKKEIYLNTSWLIKSEMKFRTLITLESPFSGLENITGGIDVHIGDYKSNIWAAIYLNPVTIQISSSLIDNDLQINSTLDLNRKRIPINVVCKFYPDTNGLKHLNGTLQLKNKLFNITGHMQFKSKIPVNVSVQLRPVDGTDTLKLQYEIQQVSTGYKLAGTVQRSDKMTEFDATTAGSDIFNWKCSFKVRPPSKKEYIMHAEAIGNEDSKNLAVNLTTPIPKLETPKFGLSLLSNGLRKTINGYFELPESKGGVNINLIWVVLENMMVKVNAHFKNSELEKNSHLDFSYLNPNKEYKSMQIGADVNIDKFWEGGSNVTVHVPSSANVDLQAHIKLPSTPKDVHSLSTSMSYGSKFKNINYQAKYRTSQTNKKYGSSGQINIRNEEDLSGEIEVEWDGKMYNNFANLKKPKGAFDLIYKLKTPKHKDQNLFVGLFNFKTLDDRYNVSGEAFYPENKSVAYGTVNYKELGNMHGMLNISLQYKKIKHAGARFNTETSAAVYNRYLKVFWNNDSATLDGICNIVQGQEKSETKGRFNLTLPLNTTHIVLVDFNYDKAEVESVGAANVHYNGDKVLVGKYKCVGERREHFNKKTIVVELENDRFPIGAHYVHGTATERQHGTEMEGNSEKQAAGERLNAPAVVNDSKYLNLFNLKNASKFNVTGELKISTRTSGQDYFVTVTHLNRTAKFWMDYDVLAREYKQHGRMELSPTIWIDYDLNLLNRTVDQTFDAQQIQINVSYPRRNFTAQSFYNISDSIVSTDVSLMLDKDNKTVQAGVDWIRASPNKDQIHLTLKHPSFERDVTLLGEYGYNASSADVGVIVNYSNNPDQTVSLKGSLGDKSNSFTSNYTYMLEAEHAATSLSLKTFGDLYWNNEGYGTEHLTFYKRTYLAMSEAVTFAKVNFTHHTIELKNENNVAGLSYLWGRYGGKFPVYTANISATHGINDTSGEFYLNLKKKLLYLDFNMTRDGSQSLHVHGLIPDARSAIFDIWRKYEDIRVSDLSYYLRLNHSRLITSSLLWRKEAVSDVQNGIRNSFGVFYNDSLKSINETQQYVIAQSLDALHDIWLDAKPLVNNFLEDLRNLTVIADDFEEFKKFLNESYQKNEFYIKDIATVVNTIFDESLKSRLSSLPKIVQEIWEVMGSSAEKINKTIKWAVEKLKTYYTETADFVKKLIYGDPIEHLTNLLKTLVEKYDEYIKSMHVAVIQYMEKIWSQTYLLIVNHWHKFLRDLEPTFLKIIHYLESIVWSTGKEFLDFLYIRKTEIIGNPYFAKLSNFTQDVDKFYRDITGNNTISSIYKYTKIAWNFLKEKYLNNVPFAKEVKAVISEIIWEVAELQNIPAVKYLTSKWNESYEFVRYYYEYFVIESNLHKVFTTVYFKLTDNTPTALETDNKQRKPKTKFIFEPNDGVMLLEQKLPMSWHAFNETPKYQEIPEIKALYALKDYFSVSELSFWNFYNNYRQYTDPSDWMPPFKGQAMLIGNKHYVTFDRKYYDFQGGCTYLLATDLRDGNFTLLASYDVTQNTNEFLLIVNKTVLYINVFDDTVRIGNSGMADHLPADIGHAYVYREADILTVESPLGFVLKCNMKFHICTLQLSGWYFGKTAGLLGTLNNEPSDDLLQSNQTKAKDNQINTFAQSWTANQNCRTAHQPTKKIIDPMFKPLCESFFQSKQSDLENCFSKIPVDPFWNMCLESTSETEACSSAVAYIEVCGFQDVPLRIPDTCVRCDLFNGTQIKEGRTVRLGPDQMERSADIVFIVEAKQCNNNIKRTKNIDTIIESLDKELNENNITNNRYSLVVFGGKGVYDQPRSVAVNGKMFSDHKNFGKYFENIPVGNGNQDVFEALLYARDLVLRPGASKSFILIPCSKCDESKMMDDYSTVHYQLFESSVSLHIIMHAEFSQKKDKDNKVFGIDSTFAYSKRDVRSEGDTALRKDTNLPKSALGICTPLALEMNGSIFTSKYLDKKYSKRLSTVFSRRVAKSAEPKSCMDCECTGSNSGVSFMECILCRG</sequence>
<name>A0A9P0BFT4_BRAAE</name>
<evidence type="ECO:0000256" key="11">
    <source>
        <dbReference type="SAM" id="SignalP"/>
    </source>
</evidence>
<dbReference type="PANTHER" id="PTHR23345:SF15">
    <property type="entry name" value="VITELLOGENIN 1-RELATED"/>
    <property type="match status" value="1"/>
</dbReference>
<keyword evidence="2" id="KW-0813">Transport</keyword>
<feature type="domain" description="VWFD" evidence="13">
    <location>
        <begin position="3626"/>
        <end position="3796"/>
    </location>
</feature>
<gene>
    <name evidence="14" type="ORF">MELIAE_LOCUS11210</name>
</gene>
<evidence type="ECO:0000256" key="4">
    <source>
        <dbReference type="ARBA" id="ARBA00022729"/>
    </source>
</evidence>
<feature type="chain" id="PRO_5040243334" description="Vitellogenin domain-containing protein" evidence="11">
    <location>
        <begin position="31"/>
        <end position="4159"/>
    </location>
</feature>
<dbReference type="InterPro" id="IPR009454">
    <property type="entry name" value="Lipid_transpt_open_b-sht"/>
</dbReference>